<dbReference type="GO" id="GO:0009086">
    <property type="term" value="P:methionine biosynthetic process"/>
    <property type="evidence" value="ECO:0007669"/>
    <property type="project" value="TreeGrafter"/>
</dbReference>
<dbReference type="EMBL" id="UOEO01000115">
    <property type="protein sequence ID" value="VAW19599.1"/>
    <property type="molecule type" value="Genomic_DNA"/>
</dbReference>
<dbReference type="SUPFAM" id="SSF51730">
    <property type="entry name" value="FAD-linked oxidoreductase"/>
    <property type="match status" value="1"/>
</dbReference>
<dbReference type="EC" id="1.5.1.20" evidence="7"/>
<dbReference type="AlphaFoldDB" id="A0A3B0U574"/>
<dbReference type="InterPro" id="IPR003171">
    <property type="entry name" value="Mehydrof_redctse-like"/>
</dbReference>
<dbReference type="Pfam" id="PF02219">
    <property type="entry name" value="MTHFR"/>
    <property type="match status" value="1"/>
</dbReference>
<evidence type="ECO:0000256" key="1">
    <source>
        <dbReference type="ARBA" id="ARBA00001974"/>
    </source>
</evidence>
<protein>
    <submittedName>
        <fullName evidence="7">5,10-methylenetetrahydrofolate reductase</fullName>
        <ecNumber evidence="7">1.5.1.20</ecNumber>
    </submittedName>
</protein>
<keyword evidence="5" id="KW-0274">FAD</keyword>
<evidence type="ECO:0000313" key="7">
    <source>
        <dbReference type="EMBL" id="VAW19599.1"/>
    </source>
</evidence>
<gene>
    <name evidence="7" type="ORF">MNBD_ALPHA12-1620</name>
</gene>
<comment type="cofactor">
    <cofactor evidence="1">
        <name>FAD</name>
        <dbReference type="ChEBI" id="CHEBI:57692"/>
    </cofactor>
</comment>
<dbReference type="UniPathway" id="UPA00193"/>
<keyword evidence="6 7" id="KW-0560">Oxidoreductase</keyword>
<sequence length="350" mass="38039">MNALREDSNPNDIDPTIPLPKLAGHVSHTRFERVLRAGQFAVTSEIAPPDSADPNQVLVRADLFNGVVDAINATDGSGANCHMSSMGICAILTRNGYSPIIQVSCRDRNRIAIQGDVLGAAAMGVGSVLCLSGDHVSVGDQPGAKPVFDLDSISLIKTIRTMRDEGRFLSGRKLDKPPSQFIGSTINPFAPPYQNRVDQLAKKVRAGANFIQTQYCFDIEMLTSFMARAVDMGLAEKTFILVGTGPLASAGSARWLRANIPGVHIPDAVIDRLAGADKPREEGHKICAELMARIKEIDGVRGIHVMAYKQEKFVKKIIRNSGVLGSRKPWERIISDFDRTKSQQVENDHG</sequence>
<dbReference type="GO" id="GO:0071949">
    <property type="term" value="F:FAD binding"/>
    <property type="evidence" value="ECO:0007669"/>
    <property type="project" value="TreeGrafter"/>
</dbReference>
<dbReference type="PANTHER" id="PTHR45754:SF3">
    <property type="entry name" value="METHYLENETETRAHYDROFOLATE REDUCTASE (NADPH)"/>
    <property type="match status" value="1"/>
</dbReference>
<evidence type="ECO:0000256" key="3">
    <source>
        <dbReference type="ARBA" id="ARBA00006743"/>
    </source>
</evidence>
<dbReference type="CDD" id="cd00537">
    <property type="entry name" value="MTHFR"/>
    <property type="match status" value="1"/>
</dbReference>
<dbReference type="GO" id="GO:0035999">
    <property type="term" value="P:tetrahydrofolate interconversion"/>
    <property type="evidence" value="ECO:0007669"/>
    <property type="project" value="UniProtKB-UniPathway"/>
</dbReference>
<dbReference type="PANTHER" id="PTHR45754">
    <property type="entry name" value="METHYLENETETRAHYDROFOLATE REDUCTASE"/>
    <property type="match status" value="1"/>
</dbReference>
<dbReference type="Gene3D" id="3.20.20.220">
    <property type="match status" value="1"/>
</dbReference>
<dbReference type="GO" id="GO:0004489">
    <property type="term" value="F:methylenetetrahydrofolate reductase [NAD(P)H] activity"/>
    <property type="evidence" value="ECO:0007669"/>
    <property type="project" value="UniProtKB-EC"/>
</dbReference>
<evidence type="ECO:0000256" key="2">
    <source>
        <dbReference type="ARBA" id="ARBA00004777"/>
    </source>
</evidence>
<evidence type="ECO:0000256" key="6">
    <source>
        <dbReference type="ARBA" id="ARBA00023002"/>
    </source>
</evidence>
<proteinExistence type="inferred from homology"/>
<keyword evidence="4" id="KW-0285">Flavoprotein</keyword>
<accession>A0A3B0U574</accession>
<comment type="similarity">
    <text evidence="3">Belongs to the methylenetetrahydrofolate reductase family.</text>
</comment>
<comment type="pathway">
    <text evidence="2">One-carbon metabolism; tetrahydrofolate interconversion.</text>
</comment>
<reference evidence="7" key="1">
    <citation type="submission" date="2018-06" db="EMBL/GenBank/DDBJ databases">
        <authorList>
            <person name="Zhirakovskaya E."/>
        </authorList>
    </citation>
    <scope>NUCLEOTIDE SEQUENCE</scope>
</reference>
<dbReference type="GO" id="GO:0005829">
    <property type="term" value="C:cytosol"/>
    <property type="evidence" value="ECO:0007669"/>
    <property type="project" value="TreeGrafter"/>
</dbReference>
<evidence type="ECO:0000256" key="5">
    <source>
        <dbReference type="ARBA" id="ARBA00022827"/>
    </source>
</evidence>
<evidence type="ECO:0000256" key="4">
    <source>
        <dbReference type="ARBA" id="ARBA00022630"/>
    </source>
</evidence>
<name>A0A3B0U574_9ZZZZ</name>
<dbReference type="InterPro" id="IPR029041">
    <property type="entry name" value="FAD-linked_oxidoreductase-like"/>
</dbReference>
<organism evidence="7">
    <name type="scientific">hydrothermal vent metagenome</name>
    <dbReference type="NCBI Taxonomy" id="652676"/>
    <lineage>
        <taxon>unclassified sequences</taxon>
        <taxon>metagenomes</taxon>
        <taxon>ecological metagenomes</taxon>
    </lineage>
</organism>